<gene>
    <name evidence="4" type="ORF">IFM89_007235</name>
</gene>
<dbReference type="GO" id="GO:0005840">
    <property type="term" value="C:ribosome"/>
    <property type="evidence" value="ECO:0007669"/>
    <property type="project" value="UniProtKB-KW"/>
</dbReference>
<dbReference type="InterPro" id="IPR012678">
    <property type="entry name" value="Ribosomal_uL23/eL15/eS24_sf"/>
</dbReference>
<dbReference type="PANTHER" id="PTHR11620">
    <property type="entry name" value="60S RIBOSOMAL PROTEIN L23A"/>
    <property type="match status" value="1"/>
</dbReference>
<dbReference type="EMBL" id="JADFTS010000002">
    <property type="protein sequence ID" value="KAF9619487.1"/>
    <property type="molecule type" value="Genomic_DNA"/>
</dbReference>
<dbReference type="InterPro" id="IPR012677">
    <property type="entry name" value="Nucleotide-bd_a/b_plait_sf"/>
</dbReference>
<evidence type="ECO:0000256" key="2">
    <source>
        <dbReference type="ARBA" id="ARBA00022980"/>
    </source>
</evidence>
<dbReference type="GO" id="GO:0006412">
    <property type="term" value="P:translation"/>
    <property type="evidence" value="ECO:0007669"/>
    <property type="project" value="InterPro"/>
</dbReference>
<protein>
    <submittedName>
        <fullName evidence="4">Uncharacterized protein</fullName>
    </submittedName>
</protein>
<dbReference type="Pfam" id="PF00276">
    <property type="entry name" value="Ribosomal_L23"/>
    <property type="match status" value="1"/>
</dbReference>
<dbReference type="GO" id="GO:1990904">
    <property type="term" value="C:ribonucleoprotein complex"/>
    <property type="evidence" value="ECO:0007669"/>
    <property type="project" value="UniProtKB-KW"/>
</dbReference>
<dbReference type="Gene3D" id="3.30.70.330">
    <property type="match status" value="1"/>
</dbReference>
<dbReference type="InterPro" id="IPR013025">
    <property type="entry name" value="Ribosomal_uL23-like"/>
</dbReference>
<dbReference type="GO" id="GO:0003735">
    <property type="term" value="F:structural constituent of ribosome"/>
    <property type="evidence" value="ECO:0007669"/>
    <property type="project" value="InterPro"/>
</dbReference>
<name>A0A835INJ4_9MAGN</name>
<evidence type="ECO:0000256" key="3">
    <source>
        <dbReference type="ARBA" id="ARBA00023274"/>
    </source>
</evidence>
<comment type="similarity">
    <text evidence="1">Belongs to the universal ribosomal protein uL23 family.</text>
</comment>
<dbReference type="Proteomes" id="UP000631114">
    <property type="component" value="Unassembled WGS sequence"/>
</dbReference>
<dbReference type="SUPFAM" id="SSF54189">
    <property type="entry name" value="Ribosomal proteins S24e, L23 and L15e"/>
    <property type="match status" value="1"/>
</dbReference>
<proteinExistence type="inferred from homology"/>
<keyword evidence="5" id="KW-1185">Reference proteome</keyword>
<reference evidence="4 5" key="1">
    <citation type="submission" date="2020-10" db="EMBL/GenBank/DDBJ databases">
        <title>The Coptis chinensis genome and diversification of protoberbering-type alkaloids.</title>
        <authorList>
            <person name="Wang B."/>
            <person name="Shu S."/>
            <person name="Song C."/>
            <person name="Liu Y."/>
        </authorList>
    </citation>
    <scope>NUCLEOTIDE SEQUENCE [LARGE SCALE GENOMIC DNA]</scope>
    <source>
        <strain evidence="4">HL-2020</strain>
        <tissue evidence="4">Leaf</tissue>
    </source>
</reference>
<keyword evidence="3" id="KW-0687">Ribonucleoprotein</keyword>
<evidence type="ECO:0000256" key="1">
    <source>
        <dbReference type="ARBA" id="ARBA00006700"/>
    </source>
</evidence>
<dbReference type="AlphaFoldDB" id="A0A835INJ4"/>
<organism evidence="4 5">
    <name type="scientific">Coptis chinensis</name>
    <dbReference type="NCBI Taxonomy" id="261450"/>
    <lineage>
        <taxon>Eukaryota</taxon>
        <taxon>Viridiplantae</taxon>
        <taxon>Streptophyta</taxon>
        <taxon>Embryophyta</taxon>
        <taxon>Tracheophyta</taxon>
        <taxon>Spermatophyta</taxon>
        <taxon>Magnoliopsida</taxon>
        <taxon>Ranunculales</taxon>
        <taxon>Ranunculaceae</taxon>
        <taxon>Coptidoideae</taxon>
        <taxon>Coptis</taxon>
    </lineage>
</organism>
<evidence type="ECO:0000313" key="5">
    <source>
        <dbReference type="Proteomes" id="UP000631114"/>
    </source>
</evidence>
<evidence type="ECO:0000313" key="4">
    <source>
        <dbReference type="EMBL" id="KAF9619487.1"/>
    </source>
</evidence>
<comment type="caution">
    <text evidence="4">The sequence shown here is derived from an EMBL/GenBank/DDBJ whole genome shotgun (WGS) entry which is preliminary data.</text>
</comment>
<keyword evidence="2" id="KW-0689">Ribosomal protein</keyword>
<accession>A0A835INJ4</accession>
<sequence length="128" mass="14235">MKKIEDNNTLVFIVDIRADKKKIKAAIKKKYNIQTKKVNTLISNDVKVVVARRVGSSLVNVMRSGSPYQEKFATKALNRDIIFDASAKVLIEVGILPQLVKDLFTIGANQLPTRLKEVSATILANLLL</sequence>
<dbReference type="OrthoDB" id="1977484at2759"/>